<dbReference type="AlphaFoldDB" id="A0A1G2EA20"/>
<accession>A0A1G2EA20</accession>
<keyword evidence="1" id="KW-0472">Membrane</keyword>
<organism evidence="2 3">
    <name type="scientific">Candidatus Nealsonbacteria bacterium RIFCSPLOWO2_01_FULL_41_9</name>
    <dbReference type="NCBI Taxonomy" id="1801671"/>
    <lineage>
        <taxon>Bacteria</taxon>
        <taxon>Candidatus Nealsoniibacteriota</taxon>
    </lineage>
</organism>
<evidence type="ECO:0000313" key="2">
    <source>
        <dbReference type="EMBL" id="OGZ22559.1"/>
    </source>
</evidence>
<keyword evidence="1" id="KW-1133">Transmembrane helix</keyword>
<keyword evidence="1" id="KW-0812">Transmembrane</keyword>
<dbReference type="Pfam" id="PF05137">
    <property type="entry name" value="PilN"/>
    <property type="match status" value="1"/>
</dbReference>
<dbReference type="PANTHER" id="PTHR40278:SF1">
    <property type="entry name" value="DNA UTILIZATION PROTEIN HOFN"/>
    <property type="match status" value="1"/>
</dbReference>
<dbReference type="InterPro" id="IPR052534">
    <property type="entry name" value="Extracell_DNA_Util/SecSys_Comp"/>
</dbReference>
<dbReference type="EMBL" id="MHMG01000042">
    <property type="protein sequence ID" value="OGZ22559.1"/>
    <property type="molecule type" value="Genomic_DNA"/>
</dbReference>
<gene>
    <name evidence="2" type="ORF">A3A08_01510</name>
</gene>
<feature type="transmembrane region" description="Helical" evidence="1">
    <location>
        <begin position="21"/>
        <end position="43"/>
    </location>
</feature>
<evidence type="ECO:0000256" key="1">
    <source>
        <dbReference type="SAM" id="Phobius"/>
    </source>
</evidence>
<evidence type="ECO:0000313" key="3">
    <source>
        <dbReference type="Proteomes" id="UP000176406"/>
    </source>
</evidence>
<dbReference type="Proteomes" id="UP000176406">
    <property type="component" value="Unassembled WGS sequence"/>
</dbReference>
<name>A0A1G2EA20_9BACT</name>
<evidence type="ECO:0008006" key="4">
    <source>
        <dbReference type="Google" id="ProtNLM"/>
    </source>
</evidence>
<reference evidence="2 3" key="1">
    <citation type="journal article" date="2016" name="Nat. Commun.">
        <title>Thousands of microbial genomes shed light on interconnected biogeochemical processes in an aquifer system.</title>
        <authorList>
            <person name="Anantharaman K."/>
            <person name="Brown C.T."/>
            <person name="Hug L.A."/>
            <person name="Sharon I."/>
            <person name="Castelle C.J."/>
            <person name="Probst A.J."/>
            <person name="Thomas B.C."/>
            <person name="Singh A."/>
            <person name="Wilkins M.J."/>
            <person name="Karaoz U."/>
            <person name="Brodie E.L."/>
            <person name="Williams K.H."/>
            <person name="Hubbard S.S."/>
            <person name="Banfield J.F."/>
        </authorList>
    </citation>
    <scope>NUCLEOTIDE SEQUENCE [LARGE SCALE GENOMIC DNA]</scope>
</reference>
<dbReference type="InterPro" id="IPR007813">
    <property type="entry name" value="PilN"/>
</dbReference>
<protein>
    <recommendedName>
        <fullName evidence="4">Fimbrial assembly protein</fullName>
    </recommendedName>
</protein>
<sequence>MINLLPQKQKQELLLEEKFKAVLILGVIILASLVSFIFILISIKISLSAEMAIQKINFEQKEKELADPALQDMESKITSANAAFSQLDSFYRGQRDSSAVIEKIFNALPPGVYLNNLSFNSVSSKVFIAGFSPSRETLLKLKENLEKENSFSDVYFPPTNWIEPVNITFSLNFKIIR</sequence>
<proteinExistence type="predicted"/>
<comment type="caution">
    <text evidence="2">The sequence shown here is derived from an EMBL/GenBank/DDBJ whole genome shotgun (WGS) entry which is preliminary data.</text>
</comment>
<dbReference type="PANTHER" id="PTHR40278">
    <property type="entry name" value="DNA UTILIZATION PROTEIN HOFN"/>
    <property type="match status" value="1"/>
</dbReference>